<accession>A0A4R5DZP8</accession>
<dbReference type="EMBL" id="SMFL01000003">
    <property type="protein sequence ID" value="TDE16733.1"/>
    <property type="molecule type" value="Genomic_DNA"/>
</dbReference>
<evidence type="ECO:0000313" key="2">
    <source>
        <dbReference type="Proteomes" id="UP000294850"/>
    </source>
</evidence>
<proteinExistence type="predicted"/>
<keyword evidence="2" id="KW-1185">Reference proteome</keyword>
<dbReference type="OrthoDB" id="965218at2"/>
<dbReference type="Proteomes" id="UP000294850">
    <property type="component" value="Unassembled WGS sequence"/>
</dbReference>
<sequence length="137" mass="16019">MKEKGRISNLEEVVTEVLIRLDRLEHGQKELISGQSELMEGQARQEKRMDTLEIQMLELARNQIQLSDRQSDLQNSMIDLIQIVKQNSLDIEDIKSTMSTKEGLNNLFEAMMNRFDKADIRMDSMQEEINQLKSRLH</sequence>
<protein>
    <submittedName>
        <fullName evidence="1">Uncharacterized protein</fullName>
    </submittedName>
</protein>
<gene>
    <name evidence="1" type="ORF">E0F88_10930</name>
</gene>
<name>A0A4R5DZP8_9BACT</name>
<organism evidence="1 2">
    <name type="scientific">Dyadobacter psychrotolerans</name>
    <dbReference type="NCBI Taxonomy" id="2541721"/>
    <lineage>
        <taxon>Bacteria</taxon>
        <taxon>Pseudomonadati</taxon>
        <taxon>Bacteroidota</taxon>
        <taxon>Cytophagia</taxon>
        <taxon>Cytophagales</taxon>
        <taxon>Spirosomataceae</taxon>
        <taxon>Dyadobacter</taxon>
    </lineage>
</organism>
<dbReference type="RefSeq" id="WP_131958265.1">
    <property type="nucleotide sequence ID" value="NZ_SMFL01000003.1"/>
</dbReference>
<evidence type="ECO:0000313" key="1">
    <source>
        <dbReference type="EMBL" id="TDE16733.1"/>
    </source>
</evidence>
<comment type="caution">
    <text evidence="1">The sequence shown here is derived from an EMBL/GenBank/DDBJ whole genome shotgun (WGS) entry which is preliminary data.</text>
</comment>
<reference evidence="1 2" key="1">
    <citation type="submission" date="2019-03" db="EMBL/GenBank/DDBJ databases">
        <title>Dyadobacter AR-3-6 sp. nov., isolated from arctic soil.</title>
        <authorList>
            <person name="Chaudhary D.K."/>
        </authorList>
    </citation>
    <scope>NUCLEOTIDE SEQUENCE [LARGE SCALE GENOMIC DNA]</scope>
    <source>
        <strain evidence="1 2">AR-3-6</strain>
    </source>
</reference>
<dbReference type="AlphaFoldDB" id="A0A4R5DZP8"/>